<comment type="PTM">
    <text evidence="14">Is synthesized initially as an inactive proenzyme. Formation of the active enzyme involves a self-maturation process in which the active site pyruvoyl group is generated from an internal serine residue via an autocatalytic post-translational modification. Two non-identical subunits are generated from the proenzyme in this reaction, and the pyruvate is formed at the N-terminus of the alpha chain, which is derived from the carboxyl end of the proenzyme. The post-translation cleavage follows an unusual pathway, termed non-hydrolytic serinolysis, in which the side chain hydroxyl group of the serine supplies its oxygen atom to form the C-terminus of the beta chain, while the remainder of the serine residue undergoes an oxidative deamination to produce ammonia and the pyruvoyl group blocking the N-terminus of the alpha chain.</text>
</comment>
<dbReference type="HAMAP" id="MF_00464">
    <property type="entry name" value="AdoMetDC_1"/>
    <property type="match status" value="1"/>
</dbReference>
<dbReference type="Pfam" id="PF02675">
    <property type="entry name" value="AdoMet_dc"/>
    <property type="match status" value="1"/>
</dbReference>
<dbReference type="InterPro" id="IPR029066">
    <property type="entry name" value="PLP-binding_barrel"/>
</dbReference>
<feature type="chain" id="PRO_5033169316" description="S-adenosylmethionine decarboxylase alpha chain" evidence="14">
    <location>
        <begin position="452"/>
        <end position="506"/>
    </location>
</feature>
<keyword evidence="14" id="KW-0949">S-adenosyl-L-methionine</keyword>
<dbReference type="UniPathway" id="UPA00331">
    <property type="reaction ID" value="UER00451"/>
</dbReference>
<dbReference type="GO" id="GO:0004586">
    <property type="term" value="F:ornithine decarboxylase activity"/>
    <property type="evidence" value="ECO:0007669"/>
    <property type="project" value="UniProtKB-EC"/>
</dbReference>
<dbReference type="InterPro" id="IPR002433">
    <property type="entry name" value="Orn_de-COase"/>
</dbReference>
<keyword evidence="11 14" id="KW-0670">Pyruvate</keyword>
<dbReference type="FunFam" id="3.20.20.10:FF:000008">
    <property type="entry name" value="Ornithine decarboxylase"/>
    <property type="match status" value="1"/>
</dbReference>
<dbReference type="Gene3D" id="2.40.37.10">
    <property type="entry name" value="Lyase, Ornithine Decarboxylase, Chain A, domain 1"/>
    <property type="match status" value="1"/>
</dbReference>
<keyword evidence="10 14" id="KW-0704">Schiff base</keyword>
<keyword evidence="7 14" id="KW-0620">Polyamine biosynthesis</keyword>
<comment type="cofactor">
    <cofactor evidence="14">
        <name>pyruvate</name>
        <dbReference type="ChEBI" id="CHEBI:15361"/>
    </cofactor>
    <text evidence="14">Binds 1 pyruvoyl group covalently per subunit.</text>
</comment>
<organism evidence="17 18">
    <name type="scientific">Amycolatopsis jiangsuensis</name>
    <dbReference type="NCBI Taxonomy" id="1181879"/>
    <lineage>
        <taxon>Bacteria</taxon>
        <taxon>Bacillati</taxon>
        <taxon>Actinomycetota</taxon>
        <taxon>Actinomycetes</taxon>
        <taxon>Pseudonocardiales</taxon>
        <taxon>Pseudonocardiaceae</taxon>
        <taxon>Amycolatopsis</taxon>
    </lineage>
</organism>
<evidence type="ECO:0000256" key="9">
    <source>
        <dbReference type="ARBA" id="ARBA00023239"/>
    </source>
</evidence>
<dbReference type="SUPFAM" id="SSF56276">
    <property type="entry name" value="S-adenosylmethionine decarboxylase"/>
    <property type="match status" value="1"/>
</dbReference>
<evidence type="ECO:0000256" key="14">
    <source>
        <dbReference type="HAMAP-Rule" id="MF_00464"/>
    </source>
</evidence>
<dbReference type="NCBIfam" id="TIGR03330">
    <property type="entry name" value="SAM_DCase_Bsu"/>
    <property type="match status" value="1"/>
</dbReference>
<evidence type="ECO:0000313" key="17">
    <source>
        <dbReference type="EMBL" id="MBB4683842.1"/>
    </source>
</evidence>
<keyword evidence="6 14" id="KW-0745">Spermidine biosynthesis</keyword>
<keyword evidence="18" id="KW-1185">Reference proteome</keyword>
<feature type="active site" description="Schiff-base intermediate with substrate; via pyruvic acid" evidence="14">
    <location>
        <position position="452"/>
    </location>
</feature>
<feature type="active site" description="Proton donor; for catalytic activity" evidence="14">
    <location>
        <position position="472"/>
    </location>
</feature>
<evidence type="ECO:0000256" key="5">
    <source>
        <dbReference type="ARBA" id="ARBA00022898"/>
    </source>
</evidence>
<dbReference type="Proteomes" id="UP000581769">
    <property type="component" value="Unassembled WGS sequence"/>
</dbReference>
<evidence type="ECO:0000256" key="11">
    <source>
        <dbReference type="ARBA" id="ARBA00023317"/>
    </source>
</evidence>
<dbReference type="EMBL" id="JACHMG010000001">
    <property type="protein sequence ID" value="MBB4683842.1"/>
    <property type="molecule type" value="Genomic_DNA"/>
</dbReference>
<evidence type="ECO:0000256" key="10">
    <source>
        <dbReference type="ARBA" id="ARBA00023270"/>
    </source>
</evidence>
<keyword evidence="9 14" id="KW-0456">Lyase</keyword>
<keyword evidence="3 14" id="KW-0210">Decarboxylase</keyword>
<comment type="similarity">
    <text evidence="2">Belongs to the Orn/Lys/Arg decarboxylase class-II family.</text>
</comment>
<evidence type="ECO:0000313" key="18">
    <source>
        <dbReference type="Proteomes" id="UP000581769"/>
    </source>
</evidence>
<dbReference type="SUPFAM" id="SSF51419">
    <property type="entry name" value="PLP-binding barrel"/>
    <property type="match status" value="1"/>
</dbReference>
<evidence type="ECO:0000256" key="12">
    <source>
        <dbReference type="ARBA" id="ARBA00034115"/>
    </source>
</evidence>
<keyword evidence="8 14" id="KW-0865">Zymogen</keyword>
<reference evidence="17 18" key="1">
    <citation type="submission" date="2020-08" db="EMBL/GenBank/DDBJ databases">
        <title>Sequencing the genomes of 1000 actinobacteria strains.</title>
        <authorList>
            <person name="Klenk H.-P."/>
        </authorList>
    </citation>
    <scope>NUCLEOTIDE SEQUENCE [LARGE SCALE GENOMIC DNA]</scope>
    <source>
        <strain evidence="17 18">DSM 45859</strain>
    </source>
</reference>
<feature type="active site" description="Proton donor" evidence="15">
    <location>
        <position position="330"/>
    </location>
</feature>
<feature type="modified residue" description="Pyruvic acid (Ser); by autocatalysis" evidence="14">
    <location>
        <position position="452"/>
    </location>
</feature>
<dbReference type="FunFam" id="2.40.37.10:FF:000004">
    <property type="entry name" value="Ornithine decarboxylase"/>
    <property type="match status" value="1"/>
</dbReference>
<dbReference type="InterPro" id="IPR009006">
    <property type="entry name" value="Ala_racemase/Decarboxylase_C"/>
</dbReference>
<evidence type="ECO:0000256" key="4">
    <source>
        <dbReference type="ARBA" id="ARBA00022813"/>
    </source>
</evidence>
<dbReference type="AlphaFoldDB" id="A0A840IRI3"/>
<dbReference type="InterPro" id="IPR022653">
    <property type="entry name" value="De-COase2_pyr-phos_BS"/>
</dbReference>
<dbReference type="GO" id="GO:0033387">
    <property type="term" value="P:putrescine biosynthetic process from arginine, via ornithine"/>
    <property type="evidence" value="ECO:0007669"/>
    <property type="project" value="TreeGrafter"/>
</dbReference>
<gene>
    <name evidence="14" type="primary">speH</name>
    <name evidence="17" type="ORF">BJY18_001327</name>
</gene>
<dbReference type="PANTHER" id="PTHR11482">
    <property type="entry name" value="ARGININE/DIAMINOPIMELATE/ORNITHINE DECARBOXYLASE"/>
    <property type="match status" value="1"/>
</dbReference>
<proteinExistence type="inferred from homology"/>
<dbReference type="InterPro" id="IPR016067">
    <property type="entry name" value="S-AdoMet_deCO2ase_core"/>
</dbReference>
<dbReference type="CDD" id="cd00622">
    <property type="entry name" value="PLPDE_III_ODC"/>
    <property type="match status" value="1"/>
</dbReference>
<dbReference type="Gene3D" id="3.60.90.10">
    <property type="entry name" value="S-adenosylmethionine decarboxylase"/>
    <property type="match status" value="1"/>
</dbReference>
<feature type="modified residue" description="N6-(pyridoxal phosphate)lysine" evidence="15">
    <location>
        <position position="54"/>
    </location>
</feature>
<evidence type="ECO:0000256" key="7">
    <source>
        <dbReference type="ARBA" id="ARBA00023115"/>
    </source>
</evidence>
<dbReference type="PRINTS" id="PR01182">
    <property type="entry name" value="ORNDCRBXLASE"/>
</dbReference>
<comment type="pathway">
    <text evidence="12">Amine and polyamine biosynthesis; putrescine biosynthesis via L-ornithine pathway; putrescine from L-ornithine: step 1/1.</text>
</comment>
<keyword evidence="4 14" id="KW-0068">Autocatalytic cleavage</keyword>
<keyword evidence="5 15" id="KW-0663">Pyridoxal phosphate</keyword>
<evidence type="ECO:0000256" key="1">
    <source>
        <dbReference type="ARBA" id="ARBA00001933"/>
    </source>
</evidence>
<dbReference type="InterPro" id="IPR022657">
    <property type="entry name" value="De-COase2_CS"/>
</dbReference>
<dbReference type="GO" id="GO:0004014">
    <property type="term" value="F:adenosylmethionine decarboxylase activity"/>
    <property type="evidence" value="ECO:0007669"/>
    <property type="project" value="UniProtKB-UniRule"/>
</dbReference>
<evidence type="ECO:0000256" key="15">
    <source>
        <dbReference type="PIRSR" id="PIRSR600183-50"/>
    </source>
</evidence>
<dbReference type="PRINTS" id="PR01179">
    <property type="entry name" value="ODADCRBXLASE"/>
</dbReference>
<evidence type="ECO:0000256" key="6">
    <source>
        <dbReference type="ARBA" id="ARBA00023066"/>
    </source>
</evidence>
<comment type="caution">
    <text evidence="17">The sequence shown here is derived from an EMBL/GenBank/DDBJ whole genome shotgun (WGS) entry which is preliminary data.</text>
</comment>
<dbReference type="InterPro" id="IPR022644">
    <property type="entry name" value="De-COase2_N"/>
</dbReference>
<dbReference type="EC" id="4.1.1.50" evidence="14"/>
<comment type="similarity">
    <text evidence="14">Belongs to the prokaryotic AdoMetDC family. Type 1 subfamily.</text>
</comment>
<feature type="chain" id="PRO_5033169317" description="S-adenosylmethionine decarboxylase beta chain" evidence="14">
    <location>
        <begin position="1"/>
        <end position="451"/>
    </location>
</feature>
<dbReference type="SUPFAM" id="SSF50621">
    <property type="entry name" value="Alanine racemase C-terminal domain-like"/>
    <property type="match status" value="1"/>
</dbReference>
<evidence type="ECO:0000256" key="3">
    <source>
        <dbReference type="ARBA" id="ARBA00022793"/>
    </source>
</evidence>
<comment type="pathway">
    <text evidence="14">Amine and polyamine biosynthesis; S-adenosylmethioninamine biosynthesis; S-adenosylmethioninamine from S-adenosyl-L-methionine: step 1/1.</text>
</comment>
<dbReference type="Gene3D" id="3.20.20.10">
    <property type="entry name" value="Alanine racemase"/>
    <property type="match status" value="1"/>
</dbReference>
<protein>
    <recommendedName>
        <fullName evidence="14">S-adenosylmethionine decarboxylase proenzyme</fullName>
        <shortName evidence="14">AdoMetDC</shortName>
        <shortName evidence="14">SAMDC</shortName>
        <ecNumber evidence="14">4.1.1.50</ecNumber>
    </recommendedName>
    <component>
        <recommendedName>
            <fullName evidence="14">S-adenosylmethionine decarboxylase beta chain</fullName>
        </recommendedName>
    </component>
    <component>
        <recommendedName>
            <fullName evidence="14">S-adenosylmethionine decarboxylase alpha chain</fullName>
        </recommendedName>
    </component>
</protein>
<dbReference type="Pfam" id="PF02784">
    <property type="entry name" value="Orn_Arg_deC_N"/>
    <property type="match status" value="1"/>
</dbReference>
<evidence type="ECO:0000259" key="16">
    <source>
        <dbReference type="Pfam" id="PF02784"/>
    </source>
</evidence>
<sequence>MVESSLPAMERCRAFLDERGPRTPCLVIDLDAVRDAHDRLRDALPEARMYYAVKANPSPEIVRLLVRAGAGFDVAGRAEIELCLDQGARPELLSYGNTVKKADDVAFAYRAGVRRFTFDSSADLENIAERAPGSTVSCRILVDSSGSQTPFGQKFGCAPETAVDLLTRAAALGLDPEGAAFHVGSQHLDPGAWDAGIAAAAEVTRAVAERGITLRGLNIGGGLPGRYDTVPPPPADYAAAIRASVARHFPAPPELAFEPGRAVVADAGLIRSEVVLVSRKSATAARRWVYLDIGRYGGLAETENEAIAYRLETAHDGTPDGPVVLAGPTCDGDDVLYQRTPYRLPLALRAGDHVDILSAGAYTQSYSSVSFNGFPPLATHFVGGEPDEVGEFTGRHVLAEFSQVRPELLDDATFLSETLECALSKAGATVREVTSTRFEPQGVTVVALLSESHASIHTYPERGSAFVDVFTCGRRADPELAVQLVRDQLGANVARTRTIHRGRESG</sequence>
<comment type="catalytic activity">
    <reaction evidence="14">
        <text>S-adenosyl-L-methionine + H(+) = S-adenosyl 3-(methylsulfanyl)propylamine + CO2</text>
        <dbReference type="Rhea" id="RHEA:15981"/>
        <dbReference type="ChEBI" id="CHEBI:15378"/>
        <dbReference type="ChEBI" id="CHEBI:16526"/>
        <dbReference type="ChEBI" id="CHEBI:57443"/>
        <dbReference type="ChEBI" id="CHEBI:59789"/>
        <dbReference type="EC" id="4.1.1.50"/>
    </reaction>
</comment>
<feature type="active site" description="Proton acceptor; for processing activity" evidence="14">
    <location>
        <position position="457"/>
    </location>
</feature>
<dbReference type="PANTHER" id="PTHR11482:SF6">
    <property type="entry name" value="ORNITHINE DECARBOXYLASE 1-RELATED"/>
    <property type="match status" value="1"/>
</dbReference>
<evidence type="ECO:0000256" key="8">
    <source>
        <dbReference type="ARBA" id="ARBA00023145"/>
    </source>
</evidence>
<dbReference type="InterPro" id="IPR000183">
    <property type="entry name" value="Orn/DAP/Arg_de-COase"/>
</dbReference>
<evidence type="ECO:0000256" key="13">
    <source>
        <dbReference type="ARBA" id="ARBA00049127"/>
    </source>
</evidence>
<dbReference type="GO" id="GO:0008295">
    <property type="term" value="P:spermidine biosynthetic process"/>
    <property type="evidence" value="ECO:0007669"/>
    <property type="project" value="UniProtKB-UniRule"/>
</dbReference>
<comment type="cofactor">
    <cofactor evidence="1 15">
        <name>pyridoxal 5'-phosphate</name>
        <dbReference type="ChEBI" id="CHEBI:597326"/>
    </cofactor>
</comment>
<evidence type="ECO:0000256" key="2">
    <source>
        <dbReference type="ARBA" id="ARBA00008872"/>
    </source>
</evidence>
<dbReference type="InterPro" id="IPR003826">
    <property type="entry name" value="AdoMetDC_fam_prok"/>
</dbReference>
<dbReference type="InterPro" id="IPR017716">
    <property type="entry name" value="S-AdoMet_deCOase_pro-enz"/>
</dbReference>
<accession>A0A840IRI3</accession>
<feature type="site" description="Cleavage (non-hydrolytic); by autolysis" evidence="14">
    <location>
        <begin position="451"/>
        <end position="452"/>
    </location>
</feature>
<dbReference type="PROSITE" id="PS00879">
    <property type="entry name" value="ODR_DC_2_2"/>
    <property type="match status" value="1"/>
</dbReference>
<feature type="domain" description="Orn/DAP/Arg decarboxylase 2 N-terminal" evidence="16">
    <location>
        <begin position="31"/>
        <end position="265"/>
    </location>
</feature>
<dbReference type="GO" id="GO:0005737">
    <property type="term" value="C:cytoplasm"/>
    <property type="evidence" value="ECO:0007669"/>
    <property type="project" value="TreeGrafter"/>
</dbReference>
<comment type="function">
    <text evidence="14">Catalyzes the decarboxylation of S-adenosylmethionine to S-adenosylmethioninamine (dcAdoMet), the propylamine donor required for the synthesis of the polyamines spermine and spermidine from the diamine putrescine.</text>
</comment>
<dbReference type="PROSITE" id="PS00878">
    <property type="entry name" value="ODR_DC_2_1"/>
    <property type="match status" value="1"/>
</dbReference>
<name>A0A840IRI3_9PSEU</name>
<comment type="catalytic activity">
    <reaction evidence="13">
        <text>L-ornithine + H(+) = putrescine + CO2</text>
        <dbReference type="Rhea" id="RHEA:22964"/>
        <dbReference type="ChEBI" id="CHEBI:15378"/>
        <dbReference type="ChEBI" id="CHEBI:16526"/>
        <dbReference type="ChEBI" id="CHEBI:46911"/>
        <dbReference type="ChEBI" id="CHEBI:326268"/>
        <dbReference type="EC" id="4.1.1.17"/>
    </reaction>
</comment>
<comment type="subunit">
    <text evidence="14">Heterotetramer of two alpha and two beta chains arranged as a dimer of alpha/beta heterodimers.</text>
</comment>